<sequence>MTNIHFLLLAGALITGAYAALGPRGEKVGWAIGLGHGALALLALAGFAAAGDRGFAVFTALLAVYAGGMCAAEAIGLMRRPAART</sequence>
<feature type="transmembrane region" description="Helical" evidence="1">
    <location>
        <begin position="55"/>
        <end position="78"/>
    </location>
</feature>
<dbReference type="AlphaFoldDB" id="A0A9E7AA13"/>
<keyword evidence="1" id="KW-0812">Transmembrane</keyword>
<dbReference type="KEGG" id="apol:K9D25_06980"/>
<keyword evidence="1" id="KW-1133">Transmembrane helix</keyword>
<feature type="transmembrane region" description="Helical" evidence="1">
    <location>
        <begin position="29"/>
        <end position="48"/>
    </location>
</feature>
<evidence type="ECO:0000313" key="3">
    <source>
        <dbReference type="Proteomes" id="UP000831684"/>
    </source>
</evidence>
<reference evidence="2" key="1">
    <citation type="submission" date="2021-09" db="EMBL/GenBank/DDBJ databases">
        <title>Network and meta-omics reveal the key degrader and cooperation patterns in an efficient 1,4-dioxane-degrading microbial community.</title>
        <authorList>
            <person name="Dai C."/>
        </authorList>
    </citation>
    <scope>NUCLEOTIDE SEQUENCE</scope>
    <source>
        <strain evidence="2">ZM13</strain>
    </source>
</reference>
<keyword evidence="1" id="KW-0472">Membrane</keyword>
<dbReference type="Proteomes" id="UP000831684">
    <property type="component" value="Chromosome"/>
</dbReference>
<name>A0A9E7AA13_9HYPH</name>
<organism evidence="2 3">
    <name type="scientific">Ancylobacter polymorphus</name>
    <dbReference type="NCBI Taxonomy" id="223390"/>
    <lineage>
        <taxon>Bacteria</taxon>
        <taxon>Pseudomonadati</taxon>
        <taxon>Pseudomonadota</taxon>
        <taxon>Alphaproteobacteria</taxon>
        <taxon>Hyphomicrobiales</taxon>
        <taxon>Xanthobacteraceae</taxon>
        <taxon>Ancylobacter</taxon>
    </lineage>
</organism>
<evidence type="ECO:0000256" key="1">
    <source>
        <dbReference type="SAM" id="Phobius"/>
    </source>
</evidence>
<accession>A0A9E7AA13</accession>
<dbReference type="EMBL" id="CP083239">
    <property type="protein sequence ID" value="UOK72438.1"/>
    <property type="molecule type" value="Genomic_DNA"/>
</dbReference>
<evidence type="ECO:0000313" key="2">
    <source>
        <dbReference type="EMBL" id="UOK72438.1"/>
    </source>
</evidence>
<gene>
    <name evidence="2" type="ORF">K9D25_06980</name>
</gene>
<protein>
    <submittedName>
        <fullName evidence="2">Uncharacterized protein</fullName>
    </submittedName>
</protein>
<proteinExistence type="predicted"/>
<dbReference type="RefSeq" id="WP_244450137.1">
    <property type="nucleotide sequence ID" value="NZ_CP083239.1"/>
</dbReference>